<organism evidence="2 3">
    <name type="scientific">Perkinsus chesapeaki</name>
    <name type="common">Clam parasite</name>
    <name type="synonym">Perkinsus andrewsi</name>
    <dbReference type="NCBI Taxonomy" id="330153"/>
    <lineage>
        <taxon>Eukaryota</taxon>
        <taxon>Sar</taxon>
        <taxon>Alveolata</taxon>
        <taxon>Perkinsozoa</taxon>
        <taxon>Perkinsea</taxon>
        <taxon>Perkinsida</taxon>
        <taxon>Perkinsidae</taxon>
        <taxon>Perkinsus</taxon>
    </lineage>
</organism>
<dbReference type="Proteomes" id="UP000591131">
    <property type="component" value="Unassembled WGS sequence"/>
</dbReference>
<dbReference type="AlphaFoldDB" id="A0A7J6M910"/>
<reference evidence="2 3" key="1">
    <citation type="submission" date="2020-04" db="EMBL/GenBank/DDBJ databases">
        <title>Perkinsus chesapeaki whole genome sequence.</title>
        <authorList>
            <person name="Bogema D.R."/>
        </authorList>
    </citation>
    <scope>NUCLEOTIDE SEQUENCE [LARGE SCALE GENOMIC DNA]</scope>
    <source>
        <strain evidence="2">ATCC PRA-425</strain>
    </source>
</reference>
<evidence type="ECO:0000313" key="2">
    <source>
        <dbReference type="EMBL" id="KAF4667985.1"/>
    </source>
</evidence>
<keyword evidence="3" id="KW-1185">Reference proteome</keyword>
<feature type="region of interest" description="Disordered" evidence="1">
    <location>
        <begin position="1"/>
        <end position="37"/>
    </location>
</feature>
<dbReference type="OrthoDB" id="10349830at2759"/>
<sequence length="331" mass="36730">MSKRPASDINPDKEVDVTDSVDDQQQAKKVKLDDSEEEEVITAAAAEPVMVHGLKKGMKILVKWELVDDEAGPDDPNAVAIVWWPATVDSIKKNGDAVLSYSGHGGEYPAEMANVKVEPDHTLRDSNGVPQDWKAIPDYKPGEEMGGDVTCPKGHSSRLLTWGARREAQRKASNKSEQDDIPLICDVCLTISSNPDEVLTHCTDCGDWEACRYCIAAWRRTGEWPFDDDVKEQEAYDTPMAISDLMEIVGNEMTPEAVQSAANEEFGELPVFQQQILATGFRTFIETFKAELNKFRASRTVEVITEDDMKIILSRCREYLKSALTGSGVDN</sequence>
<name>A0A7J6M910_PERCH</name>
<accession>A0A7J6M910</accession>
<dbReference type="EMBL" id="JAAPAO010000199">
    <property type="protein sequence ID" value="KAF4667985.1"/>
    <property type="molecule type" value="Genomic_DNA"/>
</dbReference>
<gene>
    <name evidence="2" type="ORF">FOL47_003212</name>
</gene>
<proteinExistence type="predicted"/>
<evidence type="ECO:0000313" key="3">
    <source>
        <dbReference type="Proteomes" id="UP000591131"/>
    </source>
</evidence>
<comment type="caution">
    <text evidence="2">The sequence shown here is derived from an EMBL/GenBank/DDBJ whole genome shotgun (WGS) entry which is preliminary data.</text>
</comment>
<protein>
    <submittedName>
        <fullName evidence="2">Uncharacterized protein</fullName>
    </submittedName>
</protein>
<evidence type="ECO:0000256" key="1">
    <source>
        <dbReference type="SAM" id="MobiDB-lite"/>
    </source>
</evidence>